<evidence type="ECO:0000256" key="1">
    <source>
        <dbReference type="SAM" id="Phobius"/>
    </source>
</evidence>
<keyword evidence="4" id="KW-1185">Reference proteome</keyword>
<dbReference type="Proteomes" id="UP001629113">
    <property type="component" value="Unassembled WGS sequence"/>
</dbReference>
<dbReference type="InterPro" id="IPR002656">
    <property type="entry name" value="Acyl_transf_3_dom"/>
</dbReference>
<name>A0ABR4PA53_9HELO</name>
<evidence type="ECO:0000313" key="4">
    <source>
        <dbReference type="Proteomes" id="UP001629113"/>
    </source>
</evidence>
<feature type="transmembrane region" description="Helical" evidence="1">
    <location>
        <begin position="373"/>
        <end position="391"/>
    </location>
</feature>
<proteinExistence type="predicted"/>
<accession>A0ABR4PA53</accession>
<evidence type="ECO:0000313" key="3">
    <source>
        <dbReference type="EMBL" id="KAL3420052.1"/>
    </source>
</evidence>
<dbReference type="PANTHER" id="PTHR23028">
    <property type="entry name" value="ACETYLTRANSFERASE"/>
    <property type="match status" value="1"/>
</dbReference>
<feature type="transmembrane region" description="Helical" evidence="1">
    <location>
        <begin position="444"/>
        <end position="465"/>
    </location>
</feature>
<feature type="transmembrane region" description="Helical" evidence="1">
    <location>
        <begin position="403"/>
        <end position="422"/>
    </location>
</feature>
<dbReference type="PANTHER" id="PTHR23028:SF134">
    <property type="entry name" value="PUTATIVE (AFU_ORTHOLOGUE AFUA_4G08520)-RELATED"/>
    <property type="match status" value="1"/>
</dbReference>
<keyword evidence="1" id="KW-1133">Transmembrane helix</keyword>
<keyword evidence="1" id="KW-0472">Membrane</keyword>
<reference evidence="3 4" key="1">
    <citation type="submission" date="2024-06" db="EMBL/GenBank/DDBJ databases">
        <title>Complete genome of Phlyctema vagabunda strain 19-DSS-EL-015.</title>
        <authorList>
            <person name="Fiorenzani C."/>
        </authorList>
    </citation>
    <scope>NUCLEOTIDE SEQUENCE [LARGE SCALE GENOMIC DNA]</scope>
    <source>
        <strain evidence="3 4">19-DSS-EL-015</strain>
    </source>
</reference>
<feature type="domain" description="Acyltransferase 3" evidence="2">
    <location>
        <begin position="66"/>
        <end position="460"/>
    </location>
</feature>
<sequence>MVSKDLQPRIDVPEFDDVDAQQDHAMFLCAGKHILERIGFCLIPSFLQRKMKPNSVKMQRLHPTSYLDGLRGVASFIVFMGHYTEENVGWYQEPYGLYEDGARSSPLQLPIIRVLYSARPMVHIFFVISGFVLAYKPLQHIHAQQYSALATTLSSSVFRRAIRLFLPSFVGLLIMALAVYFEISAPTYAFPAISMTSQLRHWWGTCWYLLQSMWYWDDTQLPPYNPALWTIPIEFAQSLVLFLIILGLSRCKVNVRLTLLACICLFCFYSLRWATVEFLGGMCLAEITLIQKGSLDRSPISSPKLLPKYKLEAEPVFLAKESEKKCKTMQVFFYANLLSGLFIASWTNNHVEETWGLAFLNAHTPAPYSGQRIWFLIAAFQIVGACTQIRALQSIFNTSIAQYLGSLSFALYLMHNLVLQTMERHVAPVLMDYLPKASFWGRQGFWLAGLCIYVPVLIWVSDLFWRMVDIPSVRFARWLEAKCLVSKKS</sequence>
<dbReference type="InterPro" id="IPR050879">
    <property type="entry name" value="Acyltransferase_3"/>
</dbReference>
<feature type="transmembrane region" description="Helical" evidence="1">
    <location>
        <begin position="164"/>
        <end position="181"/>
    </location>
</feature>
<dbReference type="Pfam" id="PF01757">
    <property type="entry name" value="Acyl_transf_3"/>
    <property type="match status" value="1"/>
</dbReference>
<protein>
    <submittedName>
        <fullName evidence="3">Hard surface induced protein</fullName>
    </submittedName>
</protein>
<organism evidence="3 4">
    <name type="scientific">Phlyctema vagabunda</name>
    <dbReference type="NCBI Taxonomy" id="108571"/>
    <lineage>
        <taxon>Eukaryota</taxon>
        <taxon>Fungi</taxon>
        <taxon>Dikarya</taxon>
        <taxon>Ascomycota</taxon>
        <taxon>Pezizomycotina</taxon>
        <taxon>Leotiomycetes</taxon>
        <taxon>Helotiales</taxon>
        <taxon>Dermateaceae</taxon>
        <taxon>Phlyctema</taxon>
    </lineage>
</organism>
<feature type="transmembrane region" description="Helical" evidence="1">
    <location>
        <begin position="255"/>
        <end position="272"/>
    </location>
</feature>
<evidence type="ECO:0000259" key="2">
    <source>
        <dbReference type="Pfam" id="PF01757"/>
    </source>
</evidence>
<gene>
    <name evidence="3" type="ORF">PVAG01_08551</name>
</gene>
<feature type="transmembrane region" description="Helical" evidence="1">
    <location>
        <begin position="227"/>
        <end position="248"/>
    </location>
</feature>
<comment type="caution">
    <text evidence="3">The sequence shown here is derived from an EMBL/GenBank/DDBJ whole genome shotgun (WGS) entry which is preliminary data.</text>
</comment>
<dbReference type="EMBL" id="JBFCZG010000007">
    <property type="protein sequence ID" value="KAL3420052.1"/>
    <property type="molecule type" value="Genomic_DNA"/>
</dbReference>
<keyword evidence="1" id="KW-0812">Transmembrane</keyword>